<comment type="caution">
    <text evidence="1">The sequence shown here is derived from an EMBL/GenBank/DDBJ whole genome shotgun (WGS) entry which is preliminary data.</text>
</comment>
<protein>
    <submittedName>
        <fullName evidence="1">Uncharacterized protein</fullName>
    </submittedName>
</protein>
<accession>A0A7J8P422</accession>
<evidence type="ECO:0000313" key="1">
    <source>
        <dbReference type="EMBL" id="MBA0583999.1"/>
    </source>
</evidence>
<dbReference type="EMBL" id="JABEZZ010000004">
    <property type="protein sequence ID" value="MBA0583999.1"/>
    <property type="molecule type" value="Genomic_DNA"/>
</dbReference>
<reference evidence="1 2" key="1">
    <citation type="journal article" date="2019" name="Genome Biol. Evol.">
        <title>Insights into the evolution of the New World diploid cottons (Gossypium, subgenus Houzingenia) based on genome sequencing.</title>
        <authorList>
            <person name="Grover C.E."/>
            <person name="Arick M.A. 2nd"/>
            <person name="Thrash A."/>
            <person name="Conover J.L."/>
            <person name="Sanders W.S."/>
            <person name="Peterson D.G."/>
            <person name="Frelichowski J.E."/>
            <person name="Scheffler J.A."/>
            <person name="Scheffler B.E."/>
            <person name="Wendel J.F."/>
        </authorList>
    </citation>
    <scope>NUCLEOTIDE SEQUENCE [LARGE SCALE GENOMIC DNA]</scope>
    <source>
        <strain evidence="1">8</strain>
        <tissue evidence="1">Leaf</tissue>
    </source>
</reference>
<proteinExistence type="predicted"/>
<sequence>MLMGCGNVVFQCRLEKELERDNALLIEIILAGCAADSRLTEL</sequence>
<organism evidence="1 2">
    <name type="scientific">Gossypium raimondii</name>
    <name type="common">Peruvian cotton</name>
    <name type="synonym">Gossypium klotzschianum subsp. raimondii</name>
    <dbReference type="NCBI Taxonomy" id="29730"/>
    <lineage>
        <taxon>Eukaryota</taxon>
        <taxon>Viridiplantae</taxon>
        <taxon>Streptophyta</taxon>
        <taxon>Embryophyta</taxon>
        <taxon>Tracheophyta</taxon>
        <taxon>Spermatophyta</taxon>
        <taxon>Magnoliopsida</taxon>
        <taxon>eudicotyledons</taxon>
        <taxon>Gunneridae</taxon>
        <taxon>Pentapetalae</taxon>
        <taxon>rosids</taxon>
        <taxon>malvids</taxon>
        <taxon>Malvales</taxon>
        <taxon>Malvaceae</taxon>
        <taxon>Malvoideae</taxon>
        <taxon>Gossypium</taxon>
    </lineage>
</organism>
<evidence type="ECO:0000313" key="2">
    <source>
        <dbReference type="Proteomes" id="UP000593578"/>
    </source>
</evidence>
<dbReference type="Proteomes" id="UP000593578">
    <property type="component" value="Unassembled WGS sequence"/>
</dbReference>
<dbReference type="AlphaFoldDB" id="A0A7J8P422"/>
<gene>
    <name evidence="1" type="ORF">Gorai_014833</name>
</gene>
<name>A0A7J8P422_GOSRA</name>